<organism evidence="8 9">
    <name type="scientific">Eiseniibacteriota bacterium</name>
    <dbReference type="NCBI Taxonomy" id="2212470"/>
    <lineage>
        <taxon>Bacteria</taxon>
        <taxon>Candidatus Eiseniibacteriota</taxon>
    </lineage>
</organism>
<dbReference type="PANTHER" id="PTHR30026">
    <property type="entry name" value="OUTER MEMBRANE PROTEIN TOLC"/>
    <property type="match status" value="1"/>
</dbReference>
<comment type="similarity">
    <text evidence="2">Belongs to the outer membrane factor (OMF) (TC 1.B.17) family.</text>
</comment>
<dbReference type="SUPFAM" id="SSF56954">
    <property type="entry name" value="Outer membrane efflux proteins (OEP)"/>
    <property type="match status" value="1"/>
</dbReference>
<feature type="non-terminal residue" evidence="8">
    <location>
        <position position="1"/>
    </location>
</feature>
<dbReference type="GO" id="GO:0015288">
    <property type="term" value="F:porin activity"/>
    <property type="evidence" value="ECO:0007669"/>
    <property type="project" value="TreeGrafter"/>
</dbReference>
<name>A0A538TEU0_UNCEI</name>
<protein>
    <submittedName>
        <fullName evidence="8">TolC family protein</fullName>
    </submittedName>
</protein>
<evidence type="ECO:0000256" key="5">
    <source>
        <dbReference type="ARBA" id="ARBA00022692"/>
    </source>
</evidence>
<evidence type="ECO:0000256" key="4">
    <source>
        <dbReference type="ARBA" id="ARBA00022452"/>
    </source>
</evidence>
<dbReference type="Gene3D" id="1.20.1600.10">
    <property type="entry name" value="Outer membrane efflux proteins (OEP)"/>
    <property type="match status" value="1"/>
</dbReference>
<gene>
    <name evidence="8" type="ORF">E6K78_12110</name>
</gene>
<evidence type="ECO:0000256" key="7">
    <source>
        <dbReference type="ARBA" id="ARBA00023237"/>
    </source>
</evidence>
<reference evidence="8 9" key="1">
    <citation type="journal article" date="2019" name="Nat. Microbiol.">
        <title>Mediterranean grassland soil C-N compound turnover is dependent on rainfall and depth, and is mediated by genomically divergent microorganisms.</title>
        <authorList>
            <person name="Diamond S."/>
            <person name="Andeer P.F."/>
            <person name="Li Z."/>
            <person name="Crits-Christoph A."/>
            <person name="Burstein D."/>
            <person name="Anantharaman K."/>
            <person name="Lane K.R."/>
            <person name="Thomas B.C."/>
            <person name="Pan C."/>
            <person name="Northen T.R."/>
            <person name="Banfield J.F."/>
        </authorList>
    </citation>
    <scope>NUCLEOTIDE SEQUENCE [LARGE SCALE GENOMIC DNA]</scope>
    <source>
        <strain evidence="8">WS_8</strain>
    </source>
</reference>
<dbReference type="GO" id="GO:1990281">
    <property type="term" value="C:efflux pump complex"/>
    <property type="evidence" value="ECO:0007669"/>
    <property type="project" value="TreeGrafter"/>
</dbReference>
<keyword evidence="6" id="KW-0472">Membrane</keyword>
<evidence type="ECO:0000256" key="6">
    <source>
        <dbReference type="ARBA" id="ARBA00023136"/>
    </source>
</evidence>
<keyword evidence="5" id="KW-0812">Transmembrane</keyword>
<evidence type="ECO:0000256" key="3">
    <source>
        <dbReference type="ARBA" id="ARBA00022448"/>
    </source>
</evidence>
<dbReference type="Proteomes" id="UP000316609">
    <property type="component" value="Unassembled WGS sequence"/>
</dbReference>
<evidence type="ECO:0000256" key="2">
    <source>
        <dbReference type="ARBA" id="ARBA00007613"/>
    </source>
</evidence>
<comment type="subcellular location">
    <subcellularLocation>
        <location evidence="1">Cell outer membrane</location>
    </subcellularLocation>
</comment>
<sequence length="321" mass="34135">WERIGASRRRLDASRADRGASAEAAAQAAAIAYLRAARAQAVVGARRSDLALADSLVGIAEAQIKAGLAPHVDGTRARTQRASAQGALLVARNQLDRARIDLARALGFDPMGALALSDSLDTSLGGSTAPDEPEAAVSLAIGRRPELAAESARARLAESSRRAIQLERVPRMDVAADYGRSGEHATDAIATRQVSVAVTVPLFDGMRREARVDEQTALLRESEVRERDIREQIVADVNAALLDLASGMEQQRVATDRLQLADEELSQATERFTSGVAGNIEVIDAQSSLVRARDVDIDARFAIALARVNLARAVGVAQSIH</sequence>
<dbReference type="InterPro" id="IPR051906">
    <property type="entry name" value="TolC-like"/>
</dbReference>
<dbReference type="Pfam" id="PF02321">
    <property type="entry name" value="OEP"/>
    <property type="match status" value="2"/>
</dbReference>
<dbReference type="PANTHER" id="PTHR30026:SF20">
    <property type="entry name" value="OUTER MEMBRANE PROTEIN TOLC"/>
    <property type="match status" value="1"/>
</dbReference>
<keyword evidence="3" id="KW-0813">Transport</keyword>
<evidence type="ECO:0000256" key="1">
    <source>
        <dbReference type="ARBA" id="ARBA00004442"/>
    </source>
</evidence>
<dbReference type="GO" id="GO:0009279">
    <property type="term" value="C:cell outer membrane"/>
    <property type="evidence" value="ECO:0007669"/>
    <property type="project" value="UniProtKB-SubCell"/>
</dbReference>
<dbReference type="EMBL" id="VBOY01000146">
    <property type="protein sequence ID" value="TMQ62128.1"/>
    <property type="molecule type" value="Genomic_DNA"/>
</dbReference>
<evidence type="ECO:0000313" key="8">
    <source>
        <dbReference type="EMBL" id="TMQ62128.1"/>
    </source>
</evidence>
<dbReference type="AlphaFoldDB" id="A0A538TEU0"/>
<keyword evidence="4" id="KW-1134">Transmembrane beta strand</keyword>
<evidence type="ECO:0000313" key="9">
    <source>
        <dbReference type="Proteomes" id="UP000316609"/>
    </source>
</evidence>
<comment type="caution">
    <text evidence="8">The sequence shown here is derived from an EMBL/GenBank/DDBJ whole genome shotgun (WGS) entry which is preliminary data.</text>
</comment>
<dbReference type="InterPro" id="IPR003423">
    <property type="entry name" value="OMP_efflux"/>
</dbReference>
<keyword evidence="7" id="KW-0998">Cell outer membrane</keyword>
<dbReference type="GO" id="GO:0015562">
    <property type="term" value="F:efflux transmembrane transporter activity"/>
    <property type="evidence" value="ECO:0007669"/>
    <property type="project" value="InterPro"/>
</dbReference>
<proteinExistence type="inferred from homology"/>
<accession>A0A538TEU0</accession>